<evidence type="ECO:0000313" key="3">
    <source>
        <dbReference type="EMBL" id="HIU03461.1"/>
    </source>
</evidence>
<evidence type="ECO:0000256" key="1">
    <source>
        <dbReference type="ARBA" id="ARBA00007768"/>
    </source>
</evidence>
<dbReference type="FunFam" id="3.20.20.380:FF:000001">
    <property type="entry name" value="Copper homeostasis protein CutC"/>
    <property type="match status" value="1"/>
</dbReference>
<dbReference type="Proteomes" id="UP000824164">
    <property type="component" value="Unassembled WGS sequence"/>
</dbReference>
<reference evidence="3" key="1">
    <citation type="submission" date="2020-10" db="EMBL/GenBank/DDBJ databases">
        <authorList>
            <person name="Gilroy R."/>
        </authorList>
    </citation>
    <scope>NUCLEOTIDE SEQUENCE</scope>
    <source>
        <strain evidence="3">CHK187-14744</strain>
    </source>
</reference>
<dbReference type="GO" id="GO:0005507">
    <property type="term" value="F:copper ion binding"/>
    <property type="evidence" value="ECO:0007669"/>
    <property type="project" value="TreeGrafter"/>
</dbReference>
<reference evidence="3" key="2">
    <citation type="journal article" date="2021" name="PeerJ">
        <title>Extensive microbial diversity within the chicken gut microbiome revealed by metagenomics and culture.</title>
        <authorList>
            <person name="Gilroy R."/>
            <person name="Ravi A."/>
            <person name="Getino M."/>
            <person name="Pursley I."/>
            <person name="Horton D.L."/>
            <person name="Alikhan N.F."/>
            <person name="Baker D."/>
            <person name="Gharbi K."/>
            <person name="Hall N."/>
            <person name="Watson M."/>
            <person name="Adriaenssens E.M."/>
            <person name="Foster-Nyarko E."/>
            <person name="Jarju S."/>
            <person name="Secka A."/>
            <person name="Antonio M."/>
            <person name="Oren A."/>
            <person name="Chaudhuri R.R."/>
            <person name="La Ragione R."/>
            <person name="Hildebrand F."/>
            <person name="Pallen M.J."/>
        </authorList>
    </citation>
    <scope>NUCLEOTIDE SEQUENCE</scope>
    <source>
        <strain evidence="3">CHK187-14744</strain>
    </source>
</reference>
<sequence length="247" mass="27316">MRSTLEVCVDSTLSAVAAQEGGADRIELCSDLIIGGITPGHILAKQIKDRISIPIRALIRPRFGDFCYNEDEFSIMLEEIRHFRKLGVSGVVTGILKPDGNMDMERMKKLKEAAGDMDFAIHRAFDMSKDPFKAMEDAVTLGAVTILTSGQEASAWMGRELLKQLVEESNGRIEIMAGGGIDGKQIRELAAYTGLTAFHMSGKVNMDSRMVFRRNGINMGLPGFDEYHIWQTEADKIRCAADQIKNV</sequence>
<dbReference type="GO" id="GO:0005737">
    <property type="term" value="C:cytoplasm"/>
    <property type="evidence" value="ECO:0007669"/>
    <property type="project" value="UniProtKB-SubCell"/>
</dbReference>
<dbReference type="AlphaFoldDB" id="A0A9D1HHV8"/>
<gene>
    <name evidence="2" type="primary">cutC</name>
    <name evidence="3" type="ORF">IAB63_09450</name>
</gene>
<accession>A0A9D1HHV8</accession>
<dbReference type="Pfam" id="PF03932">
    <property type="entry name" value="CutC"/>
    <property type="match status" value="1"/>
</dbReference>
<name>A0A9D1HHV8_9FIRM</name>
<comment type="caution">
    <text evidence="2">Once thought to be involved in copper homeostasis, experiments in E.coli have shown this is not the case.</text>
</comment>
<comment type="similarity">
    <text evidence="1 2">Belongs to the CutC family.</text>
</comment>
<keyword evidence="2" id="KW-0963">Cytoplasm</keyword>
<comment type="caution">
    <text evidence="3">The sequence shown here is derived from an EMBL/GenBank/DDBJ whole genome shotgun (WGS) entry which is preliminary data.</text>
</comment>
<comment type="subcellular location">
    <subcellularLocation>
        <location evidence="2">Cytoplasm</location>
    </subcellularLocation>
</comment>
<dbReference type="EMBL" id="DVLT01000056">
    <property type="protein sequence ID" value="HIU03461.1"/>
    <property type="molecule type" value="Genomic_DNA"/>
</dbReference>
<evidence type="ECO:0000313" key="4">
    <source>
        <dbReference type="Proteomes" id="UP000824164"/>
    </source>
</evidence>
<protein>
    <recommendedName>
        <fullName evidence="2">PF03932 family protein CutC</fullName>
    </recommendedName>
</protein>
<dbReference type="Gene3D" id="3.20.20.380">
    <property type="entry name" value="Copper homeostasis (CutC) domain"/>
    <property type="match status" value="1"/>
</dbReference>
<dbReference type="HAMAP" id="MF_00795">
    <property type="entry name" value="CutC"/>
    <property type="match status" value="1"/>
</dbReference>
<proteinExistence type="inferred from homology"/>
<dbReference type="PANTHER" id="PTHR12598:SF0">
    <property type="entry name" value="COPPER HOMEOSTASIS PROTEIN CUTC HOMOLOG"/>
    <property type="match status" value="1"/>
</dbReference>
<dbReference type="SUPFAM" id="SSF110395">
    <property type="entry name" value="CutC-like"/>
    <property type="match status" value="1"/>
</dbReference>
<organism evidence="3 4">
    <name type="scientific">Candidatus Onthocola gallistercoris</name>
    <dbReference type="NCBI Taxonomy" id="2840876"/>
    <lineage>
        <taxon>Bacteria</taxon>
        <taxon>Bacillati</taxon>
        <taxon>Bacillota</taxon>
        <taxon>Bacilli</taxon>
        <taxon>Candidatus Onthocola</taxon>
    </lineage>
</organism>
<dbReference type="InterPro" id="IPR005627">
    <property type="entry name" value="CutC-like"/>
</dbReference>
<evidence type="ECO:0000256" key="2">
    <source>
        <dbReference type="HAMAP-Rule" id="MF_00795"/>
    </source>
</evidence>
<dbReference type="PANTHER" id="PTHR12598">
    <property type="entry name" value="COPPER HOMEOSTASIS PROTEIN CUTC"/>
    <property type="match status" value="1"/>
</dbReference>
<dbReference type="InterPro" id="IPR036822">
    <property type="entry name" value="CutC-like_dom_sf"/>
</dbReference>